<evidence type="ECO:0000256" key="1">
    <source>
        <dbReference type="ARBA" id="ARBA00022617"/>
    </source>
</evidence>
<evidence type="ECO:0000256" key="3">
    <source>
        <dbReference type="ARBA" id="ARBA00023004"/>
    </source>
</evidence>
<dbReference type="Proteomes" id="UP001596472">
    <property type="component" value="Unassembled WGS sequence"/>
</dbReference>
<dbReference type="NCBIfam" id="NF008913">
    <property type="entry name" value="PRK12276.1"/>
    <property type="match status" value="1"/>
</dbReference>
<evidence type="ECO:0000256" key="2">
    <source>
        <dbReference type="ARBA" id="ARBA00022723"/>
    </source>
</evidence>
<proteinExistence type="predicted"/>
<dbReference type="InterPro" id="IPR011008">
    <property type="entry name" value="Dimeric_a/b-barrel"/>
</dbReference>
<dbReference type="PANTHER" id="PTHR36843">
    <property type="entry name" value="HEME-DEPENDENT PEROXIDASE YWFI-RELATED"/>
    <property type="match status" value="1"/>
</dbReference>
<dbReference type="SUPFAM" id="SSF54909">
    <property type="entry name" value="Dimeric alpha+beta barrel"/>
    <property type="match status" value="1"/>
</dbReference>
<dbReference type="InterPro" id="IPR010644">
    <property type="entry name" value="ChdC/CLD"/>
</dbReference>
<accession>A0ABW2L1T7</accession>
<name>A0ABW2L1T7_9BACT</name>
<keyword evidence="2" id="KW-0479">Metal-binding</keyword>
<keyword evidence="3" id="KW-0408">Iron</keyword>
<dbReference type="PANTHER" id="PTHR36843:SF1">
    <property type="entry name" value="COPROHEME DECARBOXYLASE"/>
    <property type="match status" value="1"/>
</dbReference>
<dbReference type="Pfam" id="PF06778">
    <property type="entry name" value="Chlor_dismutase"/>
    <property type="match status" value="1"/>
</dbReference>
<gene>
    <name evidence="4" type="primary">hemQ</name>
    <name evidence="4" type="ORF">ACFQY0_00780</name>
</gene>
<dbReference type="GO" id="GO:0016491">
    <property type="term" value="F:oxidoreductase activity"/>
    <property type="evidence" value="ECO:0007669"/>
    <property type="project" value="UniProtKB-KW"/>
</dbReference>
<keyword evidence="1" id="KW-0349">Heme</keyword>
<organism evidence="4 5">
    <name type="scientific">Haloferula chungangensis</name>
    <dbReference type="NCBI Taxonomy" id="1048331"/>
    <lineage>
        <taxon>Bacteria</taxon>
        <taxon>Pseudomonadati</taxon>
        <taxon>Verrucomicrobiota</taxon>
        <taxon>Verrucomicrobiia</taxon>
        <taxon>Verrucomicrobiales</taxon>
        <taxon>Verrucomicrobiaceae</taxon>
        <taxon>Haloferula</taxon>
    </lineage>
</organism>
<comment type="caution">
    <text evidence="4">The sequence shown here is derived from an EMBL/GenBank/DDBJ whole genome shotgun (WGS) entry which is preliminary data.</text>
</comment>
<keyword evidence="5" id="KW-1185">Reference proteome</keyword>
<keyword evidence="4" id="KW-0560">Oxidoreductase</keyword>
<dbReference type="RefSeq" id="WP_379708066.1">
    <property type="nucleotide sequence ID" value="NZ_JBHTBS010000001.1"/>
</dbReference>
<evidence type="ECO:0000313" key="4">
    <source>
        <dbReference type="EMBL" id="MFC7335694.1"/>
    </source>
</evidence>
<sequence>MSETASISPLVPREGWHVMHLFYQVDHAQWSILDKDEQRSAKTRLTTLIQEIRATPDTHLLTFAIATPKADIGFMLLTPDLHVANAYEKQLTLSLGPEVLSPVYSYLSQTESSEYTTTAEQYAEETLKGEQGLAEDSPEFASAMKEFEERMAHYLQHRLYPVLPDWPVICFYPMSKRRNGADNWYSLSFEERKKLMAGHARVGRTYSGRILQLITGSTGLDEYEWGVTLLAKDTIDIKAIVYEMRFDEVTARYGEFGDFYIGMQLPLDQLFRRVCL</sequence>
<reference evidence="5" key="1">
    <citation type="journal article" date="2019" name="Int. J. Syst. Evol. Microbiol.">
        <title>The Global Catalogue of Microorganisms (GCM) 10K type strain sequencing project: providing services to taxonomists for standard genome sequencing and annotation.</title>
        <authorList>
            <consortium name="The Broad Institute Genomics Platform"/>
            <consortium name="The Broad Institute Genome Sequencing Center for Infectious Disease"/>
            <person name="Wu L."/>
            <person name="Ma J."/>
        </authorList>
    </citation>
    <scope>NUCLEOTIDE SEQUENCE [LARGE SCALE GENOMIC DNA]</scope>
    <source>
        <strain evidence="5">CGMCC 4.1467</strain>
    </source>
</reference>
<dbReference type="EMBL" id="JBHTBS010000001">
    <property type="protein sequence ID" value="MFC7335694.1"/>
    <property type="molecule type" value="Genomic_DNA"/>
</dbReference>
<dbReference type="EC" id="1.3.98.5" evidence="4"/>
<protein>
    <submittedName>
        <fullName evidence="4">Hydrogen peroxide-dependent heme synthase</fullName>
        <ecNumber evidence="4">1.3.98.5</ecNumber>
    </submittedName>
</protein>
<dbReference type="Gene3D" id="3.30.70.1030">
    <property type="entry name" value="Apc35880, domain 1"/>
    <property type="match status" value="2"/>
</dbReference>
<evidence type="ECO:0000313" key="5">
    <source>
        <dbReference type="Proteomes" id="UP001596472"/>
    </source>
</evidence>